<keyword evidence="2" id="KW-1185">Reference proteome</keyword>
<reference evidence="1" key="1">
    <citation type="journal article" date="2020" name="bioRxiv">
        <title>Genomic and phenotypic heterogeneity of clinical isolates of the human pathogens Aspergillus fumigatus, Aspergillus lentulus and Aspergillus fumigatiaffinis.</title>
        <authorList>
            <person name="dos Santos R.A.C."/>
            <person name="Steenwyk J.L."/>
            <person name="Rivero-Menendez O."/>
            <person name="Mead M.E."/>
            <person name="Silva L.P."/>
            <person name="Bastos R.W."/>
            <person name="Alastruey-Izquierdo A."/>
            <person name="Goldman G.H."/>
            <person name="Rokas A."/>
        </authorList>
    </citation>
    <scope>NUCLEOTIDE SEQUENCE</scope>
    <source>
        <strain evidence="1">CNM-CM6805</strain>
    </source>
</reference>
<name>A0A8H4M7L5_9EURO</name>
<reference evidence="1" key="2">
    <citation type="submission" date="2020-04" db="EMBL/GenBank/DDBJ databases">
        <authorList>
            <person name="Santos R.A.C."/>
            <person name="Steenwyk J.L."/>
            <person name="Rivero-Menendez O."/>
            <person name="Mead M.E."/>
            <person name="Silva L.P."/>
            <person name="Bastos R.W."/>
            <person name="Alastruey-Izquierdo A."/>
            <person name="Goldman G.H."/>
            <person name="Rokas A."/>
        </authorList>
    </citation>
    <scope>NUCLEOTIDE SEQUENCE</scope>
    <source>
        <strain evidence="1">CNM-CM6805</strain>
    </source>
</reference>
<protein>
    <submittedName>
        <fullName evidence="1">Uncharacterized protein</fullName>
    </submittedName>
</protein>
<dbReference type="AlphaFoldDB" id="A0A8H4M7L5"/>
<accession>A0A8H4M7L5</accession>
<proteinExistence type="predicted"/>
<dbReference type="EMBL" id="JAAAPX010000078">
    <property type="protein sequence ID" value="KAF4233513.1"/>
    <property type="molecule type" value="Genomic_DNA"/>
</dbReference>
<organism evidence="1 2">
    <name type="scientific">Aspergillus fumigatiaffinis</name>
    <dbReference type="NCBI Taxonomy" id="340414"/>
    <lineage>
        <taxon>Eukaryota</taxon>
        <taxon>Fungi</taxon>
        <taxon>Dikarya</taxon>
        <taxon>Ascomycota</taxon>
        <taxon>Pezizomycotina</taxon>
        <taxon>Eurotiomycetes</taxon>
        <taxon>Eurotiomycetidae</taxon>
        <taxon>Eurotiales</taxon>
        <taxon>Aspergillaceae</taxon>
        <taxon>Aspergillus</taxon>
        <taxon>Aspergillus subgen. Fumigati</taxon>
    </lineage>
</organism>
<evidence type="ECO:0000313" key="1">
    <source>
        <dbReference type="EMBL" id="KAF4233513.1"/>
    </source>
</evidence>
<evidence type="ECO:0000313" key="2">
    <source>
        <dbReference type="Proteomes" id="UP000653565"/>
    </source>
</evidence>
<gene>
    <name evidence="1" type="ORF">CNMCM6805_009170</name>
</gene>
<sequence>MTPAELTKRANQARVKAVRSTEALPLASVMILALCQLKSGDLRFTMCNAKEAEIMRIHRDKWPKGLCKTAFIHMPMWGIIVYDVNIRSLGIDKLSVEELKTVQEKVIKDLLVSNVHSWGDVEISKIGWLCIPDRKSDSLVIEFTSPVPANVAIDKGVLGTATI</sequence>
<dbReference type="Proteomes" id="UP000653565">
    <property type="component" value="Unassembled WGS sequence"/>
</dbReference>
<comment type="caution">
    <text evidence="1">The sequence shown here is derived from an EMBL/GenBank/DDBJ whole genome shotgun (WGS) entry which is preliminary data.</text>
</comment>